<feature type="compositionally biased region" description="Basic residues" evidence="1">
    <location>
        <begin position="382"/>
        <end position="397"/>
    </location>
</feature>
<name>A0A6C0CTN5_9ZZZZ</name>
<reference evidence="2" key="1">
    <citation type="journal article" date="2020" name="Nature">
        <title>Giant virus diversity and host interactions through global metagenomics.</title>
        <authorList>
            <person name="Schulz F."/>
            <person name="Roux S."/>
            <person name="Paez-Espino D."/>
            <person name="Jungbluth S."/>
            <person name="Walsh D.A."/>
            <person name="Denef V.J."/>
            <person name="McMahon K.D."/>
            <person name="Konstantinidis K.T."/>
            <person name="Eloe-Fadrosh E.A."/>
            <person name="Kyrpides N.C."/>
            <person name="Woyke T."/>
        </authorList>
    </citation>
    <scope>NUCLEOTIDE SEQUENCE</scope>
    <source>
        <strain evidence="2">GVMAG-M-3300021473-15</strain>
    </source>
</reference>
<evidence type="ECO:0000313" key="2">
    <source>
        <dbReference type="EMBL" id="QHT06855.1"/>
    </source>
</evidence>
<sequence>MNSKQQAQLDREKFLSIYYDMATFYTHNADMIKSPLFLKYYVELNKILKKYRDVRLTLFKDEHIDEFNKYYEKVIFFYHFLHDNELYGNVKYIEKLKILQYYIKQKMPLLVKNFIYFSLYLKYLQTPDNSVLSRNMLLLQVLFDKYVRPSKQIYYVYNFYPNPVLHEKVLEKMKAWRPKPSVTYIEEYKRTLFDLYFHISSVEDRKKYAKIMTLFWNVYSNFVKLDASSQVVQNAELTEESRPVVMLDPPFMTQEKTPQDLLDPAQLAELHKSTELNDDLSFIYQQTRDSVKSESDSVSTQLLKTNLATRRLKKAEEENAEDERKKAENERQRREAEAEDERKKAENERQREAEAEAEDERKKAEIERQRREAEAENERKKAATKIKKKKSTTKKIKNKEEEVQTVTDSGVDFFKNLLDDLILTPTVPKRKKLNQILTKNIPLRDVIKNAVHNKNYITITPQYFFNEFIGDINDMTQINTITIKTSQKTIHIPNIFDTFKNKLYTNKKITIDTVLQIILNLYIKKNNALKFVNTIDVLLCLAIYEQLLDYQMLITKKTINEIYLIKARFYLNALNDMRQSIHDCITVINYNELLNNKEITIYPNHINLFAESSGRSGRTLLDVWSDEDIELINPNPDEDKEEEEVNHIEETEVNRITTVLNDIYTFIASQTDIISILNTVLLCVKRKNCSVDTTLNFGHSCCFGINYR</sequence>
<proteinExistence type="predicted"/>
<dbReference type="EMBL" id="MN739476">
    <property type="protein sequence ID" value="QHT06855.1"/>
    <property type="molecule type" value="Genomic_DNA"/>
</dbReference>
<organism evidence="2">
    <name type="scientific">viral metagenome</name>
    <dbReference type="NCBI Taxonomy" id="1070528"/>
    <lineage>
        <taxon>unclassified sequences</taxon>
        <taxon>metagenomes</taxon>
        <taxon>organismal metagenomes</taxon>
    </lineage>
</organism>
<evidence type="ECO:0000256" key="1">
    <source>
        <dbReference type="SAM" id="MobiDB-lite"/>
    </source>
</evidence>
<accession>A0A6C0CTN5</accession>
<protein>
    <submittedName>
        <fullName evidence="2">Uncharacterized protein</fullName>
    </submittedName>
</protein>
<dbReference type="AlphaFoldDB" id="A0A6C0CTN5"/>
<feature type="region of interest" description="Disordered" evidence="1">
    <location>
        <begin position="310"/>
        <end position="400"/>
    </location>
</feature>
<feature type="compositionally biased region" description="Basic and acidic residues" evidence="1">
    <location>
        <begin position="314"/>
        <end position="381"/>
    </location>
</feature>